<evidence type="ECO:0000256" key="2">
    <source>
        <dbReference type="ARBA" id="ARBA00022448"/>
    </source>
</evidence>
<dbReference type="InterPro" id="IPR006469">
    <property type="entry name" value="NifC_ABC_porter"/>
</dbReference>
<reference evidence="9 10" key="1">
    <citation type="journal article" date="2014" name="Int. J. Syst. Evol. Microbiol.">
        <title>Methanobacterium paludis sp. nov. and a novel strain of Methanobacterium lacus isolated from northern peatlands.</title>
        <authorList>
            <person name="Cadillo-Quiroz H."/>
            <person name="Brauer S.L."/>
            <person name="Goodson N."/>
            <person name="Yavitt J.B."/>
            <person name="Zinder S.H."/>
        </authorList>
    </citation>
    <scope>NUCLEOTIDE SEQUENCE [LARGE SCALE GENOMIC DNA]</scope>
    <source>
        <strain evidence="10">DSM 25820 / JCM 18151 / SWAN1</strain>
    </source>
</reference>
<dbReference type="GO" id="GO:0005886">
    <property type="term" value="C:plasma membrane"/>
    <property type="evidence" value="ECO:0007669"/>
    <property type="project" value="UniProtKB-SubCell"/>
</dbReference>
<dbReference type="InterPro" id="IPR000515">
    <property type="entry name" value="MetI-like"/>
</dbReference>
<dbReference type="NCBIfam" id="TIGR01581">
    <property type="entry name" value="Mo_ABC_porter"/>
    <property type="match status" value="1"/>
</dbReference>
<keyword evidence="5" id="KW-0764">Sulfate transport</keyword>
<evidence type="ECO:0000256" key="4">
    <source>
        <dbReference type="ARBA" id="ARBA00022989"/>
    </source>
</evidence>
<dbReference type="RefSeq" id="WP_013824683.1">
    <property type="nucleotide sequence ID" value="NC_015574.1"/>
</dbReference>
<feature type="transmembrane region" description="Helical" evidence="7">
    <location>
        <begin position="184"/>
        <end position="212"/>
    </location>
</feature>
<dbReference type="PROSITE" id="PS50928">
    <property type="entry name" value="ABC_TM1"/>
    <property type="match status" value="1"/>
</dbReference>
<dbReference type="eggNOG" id="arCOG00164">
    <property type="taxonomic scope" value="Archaea"/>
</dbReference>
<dbReference type="InterPro" id="IPR035906">
    <property type="entry name" value="MetI-like_sf"/>
</dbReference>
<evidence type="ECO:0000256" key="6">
    <source>
        <dbReference type="ARBA" id="ARBA00023136"/>
    </source>
</evidence>
<gene>
    <name evidence="9" type="ordered locus">MSWAN_0135</name>
</gene>
<dbReference type="GO" id="GO:0015419">
    <property type="term" value="F:ABC-type sulfate transporter activity"/>
    <property type="evidence" value="ECO:0007669"/>
    <property type="project" value="InterPro"/>
</dbReference>
<proteinExistence type="inferred from homology"/>
<dbReference type="OrthoDB" id="11163at2157"/>
<feature type="transmembrane region" description="Helical" evidence="7">
    <location>
        <begin position="120"/>
        <end position="144"/>
    </location>
</feature>
<evidence type="ECO:0000259" key="8">
    <source>
        <dbReference type="PROSITE" id="PS50928"/>
    </source>
</evidence>
<protein>
    <submittedName>
        <fullName evidence="9">NifC-like ABC-type porter</fullName>
    </submittedName>
</protein>
<dbReference type="PANTHER" id="PTHR30406">
    <property type="entry name" value="SULFATE TRANSPORT SYSTEM PERMEASE PROTEIN"/>
    <property type="match status" value="1"/>
</dbReference>
<dbReference type="AlphaFoldDB" id="F6D836"/>
<keyword evidence="3 7" id="KW-0812">Transmembrane</keyword>
<feature type="transmembrane region" description="Helical" evidence="7">
    <location>
        <begin position="87"/>
        <end position="108"/>
    </location>
</feature>
<dbReference type="InterPro" id="IPR005667">
    <property type="entry name" value="Sulph_transpt2"/>
</dbReference>
<evidence type="ECO:0000256" key="7">
    <source>
        <dbReference type="RuleBase" id="RU363032"/>
    </source>
</evidence>
<keyword evidence="6 7" id="KW-0472">Membrane</keyword>
<feature type="domain" description="ABC transmembrane type-1" evidence="8">
    <location>
        <begin position="49"/>
        <end position="251"/>
    </location>
</feature>
<dbReference type="HOGENOM" id="CLU_016047_14_3_2"/>
<dbReference type="Proteomes" id="UP000009231">
    <property type="component" value="Chromosome"/>
</dbReference>
<feature type="transmembrane region" description="Helical" evidence="7">
    <location>
        <begin position="7"/>
        <end position="31"/>
    </location>
</feature>
<evidence type="ECO:0000313" key="9">
    <source>
        <dbReference type="EMBL" id="AEG17181.1"/>
    </source>
</evidence>
<comment type="subcellular location">
    <subcellularLocation>
        <location evidence="7">Cell membrane</location>
        <topology evidence="7">Multi-pass membrane protein</topology>
    </subcellularLocation>
    <subcellularLocation>
        <location evidence="1">Membrane</location>
        <topology evidence="1">Multi-pass membrane protein</topology>
    </subcellularLocation>
</comment>
<dbReference type="CDD" id="cd06261">
    <property type="entry name" value="TM_PBP2"/>
    <property type="match status" value="1"/>
</dbReference>
<feature type="transmembrane region" description="Helical" evidence="7">
    <location>
        <begin position="232"/>
        <end position="251"/>
    </location>
</feature>
<keyword evidence="2 7" id="KW-0813">Transport</keyword>
<dbReference type="Gene3D" id="1.10.3720.10">
    <property type="entry name" value="MetI-like"/>
    <property type="match status" value="1"/>
</dbReference>
<evidence type="ECO:0000256" key="3">
    <source>
        <dbReference type="ARBA" id="ARBA00022692"/>
    </source>
</evidence>
<dbReference type="PANTHER" id="PTHR30406:SF8">
    <property type="entry name" value="SULFATE TRANSPORT SYSTEM PERMEASE PROTEIN CYST"/>
    <property type="match status" value="1"/>
</dbReference>
<name>F6D836_METPW</name>
<sequence length="263" mass="28814">MKSKFEITFISISFIFTSFLFVIIGSIFLIPSPQGFIESLFSDEMLTALKLTLSTSILAVVLVMLVAVPTAYSISRYSFPLKSIVKSILDLPMAFPEIVLGIALLMLFGNNLFGNLLRSLGIDIVFTTTGIIVAQFFVAFPYAVKIIYSTFSYINPRYELVSRSLGYGEFETFKNITLPLAKNGIFASSVVTLARCIGTFAAVLLVGGGTYLKTETLPIAIYFNLSLGNIDMAITAGIILVLISFVAIFTLEKYSNENIKGMN</sequence>
<dbReference type="GeneID" id="10667612"/>
<dbReference type="SUPFAM" id="SSF161098">
    <property type="entry name" value="MetI-like"/>
    <property type="match status" value="1"/>
</dbReference>
<dbReference type="Pfam" id="PF00528">
    <property type="entry name" value="BPD_transp_1"/>
    <property type="match status" value="1"/>
</dbReference>
<evidence type="ECO:0000256" key="1">
    <source>
        <dbReference type="ARBA" id="ARBA00004141"/>
    </source>
</evidence>
<keyword evidence="4 7" id="KW-1133">Transmembrane helix</keyword>
<organism evidence="9 10">
    <name type="scientific">Methanobacterium paludis (strain DSM 25820 / JCM 18151 / SWAN1)</name>
    <dbReference type="NCBI Taxonomy" id="868131"/>
    <lineage>
        <taxon>Archaea</taxon>
        <taxon>Methanobacteriati</taxon>
        <taxon>Methanobacteriota</taxon>
        <taxon>Methanomada group</taxon>
        <taxon>Methanobacteria</taxon>
        <taxon>Methanobacteriales</taxon>
        <taxon>Methanobacteriaceae</taxon>
        <taxon>Methanobacterium</taxon>
    </lineage>
</organism>
<evidence type="ECO:0000256" key="5">
    <source>
        <dbReference type="ARBA" id="ARBA00023032"/>
    </source>
</evidence>
<dbReference type="STRING" id="868131.MSWAN_0135"/>
<dbReference type="EMBL" id="CP002772">
    <property type="protein sequence ID" value="AEG17181.1"/>
    <property type="molecule type" value="Genomic_DNA"/>
</dbReference>
<dbReference type="KEGG" id="mew:MSWAN_0135"/>
<keyword evidence="10" id="KW-1185">Reference proteome</keyword>
<accession>F6D836</accession>
<evidence type="ECO:0000313" key="10">
    <source>
        <dbReference type="Proteomes" id="UP000009231"/>
    </source>
</evidence>
<feature type="transmembrane region" description="Helical" evidence="7">
    <location>
        <begin position="51"/>
        <end position="75"/>
    </location>
</feature>
<comment type="similarity">
    <text evidence="7">Belongs to the binding-protein-dependent transport system permease family.</text>
</comment>